<dbReference type="STRING" id="100787.A0A0G4KMR1"/>
<evidence type="ECO:0000256" key="5">
    <source>
        <dbReference type="SAM" id="Phobius"/>
    </source>
</evidence>
<sequence length="166" mass="18316">MEEFAVPGPSQRSAKVSEDPFAAHDRTSVSMCPFLVDVWCSALVSFRLVGNPVQLFPALRIIEGKIFQHRSGKKDLLTKWKKNVFRTMLIALCIAISIGGSANLDRFVALIGSFACVPLVYIYPPYLHYKGVAGTRKQKLFDIGLMTLGLVGMVYTTAITLATNFL</sequence>
<name>A0A0G4KMR1_VERLO</name>
<proteinExistence type="predicted"/>
<keyword evidence="2 5" id="KW-0812">Transmembrane</keyword>
<comment type="subcellular location">
    <subcellularLocation>
        <location evidence="1">Membrane</location>
    </subcellularLocation>
</comment>
<evidence type="ECO:0000256" key="1">
    <source>
        <dbReference type="ARBA" id="ARBA00004370"/>
    </source>
</evidence>
<dbReference type="AlphaFoldDB" id="A0A0G4KMR1"/>
<feature type="transmembrane region" description="Helical" evidence="5">
    <location>
        <begin position="140"/>
        <end position="162"/>
    </location>
</feature>
<feature type="transmembrane region" description="Helical" evidence="5">
    <location>
        <begin position="83"/>
        <end position="101"/>
    </location>
</feature>
<gene>
    <name evidence="7" type="ORF">BN1708_010020</name>
</gene>
<dbReference type="InterPro" id="IPR013057">
    <property type="entry name" value="AA_transpt_TM"/>
</dbReference>
<feature type="transmembrane region" description="Helical" evidence="5">
    <location>
        <begin position="107"/>
        <end position="128"/>
    </location>
</feature>
<evidence type="ECO:0000259" key="6">
    <source>
        <dbReference type="Pfam" id="PF01490"/>
    </source>
</evidence>
<keyword evidence="4 5" id="KW-0472">Membrane</keyword>
<keyword evidence="8" id="KW-1185">Reference proteome</keyword>
<evidence type="ECO:0000256" key="2">
    <source>
        <dbReference type="ARBA" id="ARBA00022692"/>
    </source>
</evidence>
<feature type="domain" description="Amino acid transporter transmembrane" evidence="6">
    <location>
        <begin position="44"/>
        <end position="160"/>
    </location>
</feature>
<dbReference type="GO" id="GO:0016020">
    <property type="term" value="C:membrane"/>
    <property type="evidence" value="ECO:0007669"/>
    <property type="project" value="UniProtKB-SubCell"/>
</dbReference>
<accession>A0A0G4KMR1</accession>
<evidence type="ECO:0000256" key="4">
    <source>
        <dbReference type="ARBA" id="ARBA00023136"/>
    </source>
</evidence>
<keyword evidence="3 5" id="KW-1133">Transmembrane helix</keyword>
<evidence type="ECO:0000256" key="3">
    <source>
        <dbReference type="ARBA" id="ARBA00022989"/>
    </source>
</evidence>
<reference evidence="7 8" key="1">
    <citation type="submission" date="2015-05" db="EMBL/GenBank/DDBJ databases">
        <authorList>
            <person name="Wang D.B."/>
            <person name="Wang M."/>
        </authorList>
    </citation>
    <scope>NUCLEOTIDE SEQUENCE [LARGE SCALE GENOMIC DNA]</scope>
    <source>
        <strain evidence="7">VL1</strain>
    </source>
</reference>
<evidence type="ECO:0000313" key="7">
    <source>
        <dbReference type="EMBL" id="CRK11077.1"/>
    </source>
</evidence>
<dbReference type="Proteomes" id="UP000044602">
    <property type="component" value="Unassembled WGS sequence"/>
</dbReference>
<dbReference type="Pfam" id="PF01490">
    <property type="entry name" value="Aa_trans"/>
    <property type="match status" value="1"/>
</dbReference>
<dbReference type="EMBL" id="CVQH01002558">
    <property type="protein sequence ID" value="CRK11077.1"/>
    <property type="molecule type" value="Genomic_DNA"/>
</dbReference>
<organism evidence="7 8">
    <name type="scientific">Verticillium longisporum</name>
    <name type="common">Verticillium dahliae var. longisporum</name>
    <dbReference type="NCBI Taxonomy" id="100787"/>
    <lineage>
        <taxon>Eukaryota</taxon>
        <taxon>Fungi</taxon>
        <taxon>Dikarya</taxon>
        <taxon>Ascomycota</taxon>
        <taxon>Pezizomycotina</taxon>
        <taxon>Sordariomycetes</taxon>
        <taxon>Hypocreomycetidae</taxon>
        <taxon>Glomerellales</taxon>
        <taxon>Plectosphaerellaceae</taxon>
        <taxon>Verticillium</taxon>
    </lineage>
</organism>
<protein>
    <recommendedName>
        <fullName evidence="6">Amino acid transporter transmembrane domain-containing protein</fullName>
    </recommendedName>
</protein>
<evidence type="ECO:0000313" key="8">
    <source>
        <dbReference type="Proteomes" id="UP000044602"/>
    </source>
</evidence>